<feature type="region of interest" description="Disordered" evidence="1">
    <location>
        <begin position="31"/>
        <end position="106"/>
    </location>
</feature>
<organism evidence="2 3">
    <name type="scientific">Anaerobutyricum hallii</name>
    <dbReference type="NCBI Taxonomy" id="39488"/>
    <lineage>
        <taxon>Bacteria</taxon>
        <taxon>Bacillati</taxon>
        <taxon>Bacillota</taxon>
        <taxon>Clostridia</taxon>
        <taxon>Lachnospirales</taxon>
        <taxon>Lachnospiraceae</taxon>
        <taxon>Anaerobutyricum</taxon>
    </lineage>
</organism>
<evidence type="ECO:0000313" key="3">
    <source>
        <dbReference type="Proteomes" id="UP000217549"/>
    </source>
</evidence>
<name>A0A285PQ84_9FIRM</name>
<feature type="compositionally biased region" description="Polar residues" evidence="1">
    <location>
        <begin position="69"/>
        <end position="81"/>
    </location>
</feature>
<dbReference type="EMBL" id="LT907978">
    <property type="protein sequence ID" value="SOB71754.1"/>
    <property type="molecule type" value="Genomic_DNA"/>
</dbReference>
<protein>
    <submittedName>
        <fullName evidence="2">Consensus disorder prediction</fullName>
    </submittedName>
</protein>
<feature type="compositionally biased region" description="Polar residues" evidence="1">
    <location>
        <begin position="36"/>
        <end position="62"/>
    </location>
</feature>
<dbReference type="RefSeq" id="WP_096239556.1">
    <property type="nucleotide sequence ID" value="NZ_LT907978.1"/>
</dbReference>
<dbReference type="Proteomes" id="UP000217549">
    <property type="component" value="Chromosome I"/>
</dbReference>
<reference evidence="3" key="1">
    <citation type="submission" date="2017-09" db="EMBL/GenBank/DDBJ databases">
        <authorList>
            <person name="Shetty A S."/>
        </authorList>
    </citation>
    <scope>NUCLEOTIDE SEQUENCE [LARGE SCALE GENOMIC DNA]</scope>
</reference>
<dbReference type="AlphaFoldDB" id="A0A285PQ84"/>
<proteinExistence type="predicted"/>
<evidence type="ECO:0000256" key="1">
    <source>
        <dbReference type="SAM" id="MobiDB-lite"/>
    </source>
</evidence>
<keyword evidence="3" id="KW-1185">Reference proteome</keyword>
<gene>
    <name evidence="2" type="ORF">EHLA_1020</name>
</gene>
<accession>A0A285PQ84</accession>
<evidence type="ECO:0000313" key="2">
    <source>
        <dbReference type="EMBL" id="SOB71754.1"/>
    </source>
</evidence>
<sequence length="327" mass="37962">MNLIIGVVVIGIIIAGIAFFMASKSDSKNTTKEELQSTAQRELQSTAKRGSQSRTQEELQSTAKRESQSRTQGESQGTTQKEPQRELQSAAKKELQNISTKEESSADIQAVKQKEQLYHYMTQELQNLFCVYNKEEWSQLKKLGEISQELYKEKNDIIEGLSTVTGRMVKEYFTCVDFREEEGKLVGYVNDIEKLKQVFLQFMMPFYPYYYKELSEGGLRYTALLHPNTLRLFQQLTGKKFRPGYRNRYTTGVRAFEWDKDRYKVYGKDGRLLCDAVFGSDGIKEGYGQKKYLDKQHPDWNIVEEGTWKEGVFQSGILRYEYKKSVQ</sequence>
<feature type="compositionally biased region" description="Basic and acidic residues" evidence="1">
    <location>
        <begin position="91"/>
        <end position="104"/>
    </location>
</feature>
<dbReference type="KEGG" id="ehl:EHLA_1020"/>